<evidence type="ECO:0000313" key="3">
    <source>
        <dbReference type="Proteomes" id="UP001418444"/>
    </source>
</evidence>
<proteinExistence type="predicted"/>
<dbReference type="SUPFAM" id="SSF53474">
    <property type="entry name" value="alpha/beta-Hydrolases"/>
    <property type="match status" value="1"/>
</dbReference>
<evidence type="ECO:0000256" key="1">
    <source>
        <dbReference type="SAM" id="MobiDB-lite"/>
    </source>
</evidence>
<organism evidence="2 3">
    <name type="scientific">Gordonia caeni</name>
    <dbReference type="NCBI Taxonomy" id="1007097"/>
    <lineage>
        <taxon>Bacteria</taxon>
        <taxon>Bacillati</taxon>
        <taxon>Actinomycetota</taxon>
        <taxon>Actinomycetes</taxon>
        <taxon>Mycobacteriales</taxon>
        <taxon>Gordoniaceae</taxon>
        <taxon>Gordonia</taxon>
    </lineage>
</organism>
<dbReference type="Gene3D" id="3.40.50.1820">
    <property type="entry name" value="alpha/beta hydrolase"/>
    <property type="match status" value="1"/>
</dbReference>
<accession>A0ABP7NL82</accession>
<evidence type="ECO:0008006" key="4">
    <source>
        <dbReference type="Google" id="ProtNLM"/>
    </source>
</evidence>
<protein>
    <recommendedName>
        <fullName evidence="4">Alpha/beta hydrolase</fullName>
    </recommendedName>
</protein>
<dbReference type="Proteomes" id="UP001418444">
    <property type="component" value="Unassembled WGS sequence"/>
</dbReference>
<name>A0ABP7NL82_9ACTN</name>
<dbReference type="InterPro" id="IPR029058">
    <property type="entry name" value="AB_hydrolase_fold"/>
</dbReference>
<reference evidence="3" key="1">
    <citation type="journal article" date="2019" name="Int. J. Syst. Evol. Microbiol.">
        <title>The Global Catalogue of Microorganisms (GCM) 10K type strain sequencing project: providing services to taxonomists for standard genome sequencing and annotation.</title>
        <authorList>
            <consortium name="The Broad Institute Genomics Platform"/>
            <consortium name="The Broad Institute Genome Sequencing Center for Infectious Disease"/>
            <person name="Wu L."/>
            <person name="Ma J."/>
        </authorList>
    </citation>
    <scope>NUCLEOTIDE SEQUENCE [LARGE SCALE GENOMIC DNA]</scope>
    <source>
        <strain evidence="3">JCM 16923</strain>
    </source>
</reference>
<feature type="region of interest" description="Disordered" evidence="1">
    <location>
        <begin position="39"/>
        <end position="61"/>
    </location>
</feature>
<keyword evidence="3" id="KW-1185">Reference proteome</keyword>
<dbReference type="RefSeq" id="WP_344779506.1">
    <property type="nucleotide sequence ID" value="NZ_BAAAZW010000001.1"/>
</dbReference>
<evidence type="ECO:0000313" key="2">
    <source>
        <dbReference type="EMBL" id="GAA3947843.1"/>
    </source>
</evidence>
<gene>
    <name evidence="2" type="ORF">GCM10022231_01080</name>
</gene>
<comment type="caution">
    <text evidence="2">The sequence shown here is derived from an EMBL/GenBank/DDBJ whole genome shotgun (WGS) entry which is preliminary data.</text>
</comment>
<sequence length="371" mass="39296">MHRPVRARRRAPVVAAKTLAVLSVLTVFLIASAGIATGKSPLPTPPAQPSSGLGSQGPCHRTVAVHDNPVDAAQKISVYSPRGAAATPLMGGRCNDAERPVVVVVHGLLAGLDAQLLGTSRLYSDIIDHYVSTGNVVVFASWPTDPYNGAESVAHQDRALVHAAKMIPRADFSRLGFVGHSMGGGAVPHLAQQAVERGWGSSTLWLFQLAPSFAGGVGTGRITVPAHTRIVVENFDNDNILDTRIGIEQFLAYDVPSSSKRHVTVRSDVRSPLSRLDATHLSANSVLTPTDAIKFYGIHRVGDALQACAATAQHCDADLSYMGEWSDGRPVRPSIVSRDPVDIGPPADAFDAFGLNGECEAPHNPRVTRCP</sequence>
<dbReference type="EMBL" id="BAAAZW010000001">
    <property type="protein sequence ID" value="GAA3947843.1"/>
    <property type="molecule type" value="Genomic_DNA"/>
</dbReference>